<organism evidence="6 7">
    <name type="scientific">Desulfoluna butyratoxydans</name>
    <dbReference type="NCBI Taxonomy" id="231438"/>
    <lineage>
        <taxon>Bacteria</taxon>
        <taxon>Pseudomonadati</taxon>
        <taxon>Thermodesulfobacteriota</taxon>
        <taxon>Desulfobacteria</taxon>
        <taxon>Desulfobacterales</taxon>
        <taxon>Desulfolunaceae</taxon>
        <taxon>Desulfoluna</taxon>
    </lineage>
</organism>
<dbReference type="EMBL" id="CAADHO010000005">
    <property type="protein sequence ID" value="VFQ45501.1"/>
    <property type="molecule type" value="Genomic_DNA"/>
</dbReference>
<evidence type="ECO:0000259" key="5">
    <source>
        <dbReference type="PROSITE" id="PS50977"/>
    </source>
</evidence>
<dbReference type="GO" id="GO:0000976">
    <property type="term" value="F:transcription cis-regulatory region binding"/>
    <property type="evidence" value="ECO:0007669"/>
    <property type="project" value="TreeGrafter"/>
</dbReference>
<evidence type="ECO:0000256" key="4">
    <source>
        <dbReference type="PROSITE-ProRule" id="PRU00335"/>
    </source>
</evidence>
<feature type="DNA-binding region" description="H-T-H motif" evidence="4">
    <location>
        <begin position="56"/>
        <end position="75"/>
    </location>
</feature>
<dbReference type="PROSITE" id="PS50977">
    <property type="entry name" value="HTH_TETR_2"/>
    <property type="match status" value="1"/>
</dbReference>
<dbReference type="InterPro" id="IPR001647">
    <property type="entry name" value="HTH_TetR"/>
</dbReference>
<accession>A0A4U8YP09</accession>
<dbReference type="SUPFAM" id="SSF46689">
    <property type="entry name" value="Homeodomain-like"/>
    <property type="match status" value="1"/>
</dbReference>
<dbReference type="Proteomes" id="UP000507962">
    <property type="component" value="Unassembled WGS sequence"/>
</dbReference>
<dbReference type="Pfam" id="PF00440">
    <property type="entry name" value="TetR_N"/>
    <property type="match status" value="1"/>
</dbReference>
<evidence type="ECO:0000256" key="1">
    <source>
        <dbReference type="ARBA" id="ARBA00023015"/>
    </source>
</evidence>
<feature type="domain" description="HTH tetR-type" evidence="5">
    <location>
        <begin position="33"/>
        <end position="93"/>
    </location>
</feature>
<dbReference type="PANTHER" id="PTHR30055">
    <property type="entry name" value="HTH-TYPE TRANSCRIPTIONAL REGULATOR RUTR"/>
    <property type="match status" value="1"/>
</dbReference>
<keyword evidence="3" id="KW-0804">Transcription</keyword>
<dbReference type="InterPro" id="IPR050109">
    <property type="entry name" value="HTH-type_TetR-like_transc_reg"/>
</dbReference>
<keyword evidence="7" id="KW-1185">Reference proteome</keyword>
<dbReference type="AlphaFoldDB" id="A0A4U8YP09"/>
<name>A0A4U8YP09_9BACT</name>
<dbReference type="Gene3D" id="1.10.357.10">
    <property type="entry name" value="Tetracycline Repressor, domain 2"/>
    <property type="match status" value="1"/>
</dbReference>
<dbReference type="GO" id="GO:0003700">
    <property type="term" value="F:DNA-binding transcription factor activity"/>
    <property type="evidence" value="ECO:0007669"/>
    <property type="project" value="TreeGrafter"/>
</dbReference>
<evidence type="ECO:0000256" key="3">
    <source>
        <dbReference type="ARBA" id="ARBA00023163"/>
    </source>
</evidence>
<evidence type="ECO:0000313" key="6">
    <source>
        <dbReference type="EMBL" id="VFQ45501.1"/>
    </source>
</evidence>
<gene>
    <name evidence="6" type="ORF">MSL71_31590</name>
</gene>
<keyword evidence="2 4" id="KW-0238">DNA-binding</keyword>
<keyword evidence="1" id="KW-0805">Transcription regulation</keyword>
<evidence type="ECO:0000256" key="2">
    <source>
        <dbReference type="ARBA" id="ARBA00023125"/>
    </source>
</evidence>
<dbReference type="InterPro" id="IPR009057">
    <property type="entry name" value="Homeodomain-like_sf"/>
</dbReference>
<protein>
    <submittedName>
        <fullName evidence="6">Dna-binding hth domain tetr-type</fullName>
    </submittedName>
</protein>
<dbReference type="PANTHER" id="PTHR30055:SF234">
    <property type="entry name" value="HTH-TYPE TRANSCRIPTIONAL REGULATOR BETI"/>
    <property type="match status" value="1"/>
</dbReference>
<reference evidence="6 7" key="1">
    <citation type="submission" date="2019-03" db="EMBL/GenBank/DDBJ databases">
        <authorList>
            <person name="Nijsse B."/>
        </authorList>
    </citation>
    <scope>NUCLEOTIDE SEQUENCE [LARGE SCALE GENOMIC DNA]</scope>
    <source>
        <strain evidence="6">Desulfoluna butyratoxydans MSL71</strain>
    </source>
</reference>
<evidence type="ECO:0000313" key="7">
    <source>
        <dbReference type="Proteomes" id="UP000507962"/>
    </source>
</evidence>
<sequence>MSFIMPMTMNPMETMDTSKATGTNAPRNLTKGEATRRRILDAARKVFSEHPYHAASVRMVGKAGGFDHPIIHYYFPKKAGLFECVMEEHVVEFREFMEHWFDGLDAYTTDEGLAVFIERVIDFHLSNKDLFRTLMQNTAHVENFDQFPASAQYAVFHDSFLKTFRQKVHHNASDEEVSKFVYSFTVLAANYLGASSTYARFLGMDGECDAYWDWVKETIHYLFLPRMEKIIFDHQDK</sequence>
<proteinExistence type="predicted"/>